<organism evidence="1 2">
    <name type="scientific">Sulfobacillus harzensis</name>
    <dbReference type="NCBI Taxonomy" id="2729629"/>
    <lineage>
        <taxon>Bacteria</taxon>
        <taxon>Bacillati</taxon>
        <taxon>Bacillota</taxon>
        <taxon>Clostridia</taxon>
        <taxon>Eubacteriales</taxon>
        <taxon>Clostridiales Family XVII. Incertae Sedis</taxon>
        <taxon>Sulfobacillus</taxon>
    </lineage>
</organism>
<feature type="non-terminal residue" evidence="1">
    <location>
        <position position="1"/>
    </location>
</feature>
<dbReference type="AlphaFoldDB" id="A0A7Y0L958"/>
<accession>A0A7Y0L958</accession>
<dbReference type="Proteomes" id="UP000533476">
    <property type="component" value="Unassembled WGS sequence"/>
</dbReference>
<protein>
    <submittedName>
        <fullName evidence="1">IS256 family transposase</fullName>
    </submittedName>
</protein>
<reference evidence="1 2" key="1">
    <citation type="submission" date="2020-04" db="EMBL/GenBank/DDBJ databases">
        <authorList>
            <person name="Zhang R."/>
            <person name="Schippers A."/>
        </authorList>
    </citation>
    <scope>NUCLEOTIDE SEQUENCE [LARGE SCALE GENOMIC DNA]</scope>
    <source>
        <strain evidence="1 2">DSM 109850</strain>
    </source>
</reference>
<feature type="non-terminal residue" evidence="1">
    <location>
        <position position="157"/>
    </location>
</feature>
<evidence type="ECO:0000313" key="1">
    <source>
        <dbReference type="EMBL" id="NMP25237.1"/>
    </source>
</evidence>
<proteinExistence type="predicted"/>
<dbReference type="EMBL" id="JABBVZ010000340">
    <property type="protein sequence ID" value="NMP25237.1"/>
    <property type="molecule type" value="Genomic_DNA"/>
</dbReference>
<name>A0A7Y0L958_9FIRM</name>
<keyword evidence="2" id="KW-1185">Reference proteome</keyword>
<evidence type="ECO:0000313" key="2">
    <source>
        <dbReference type="Proteomes" id="UP000533476"/>
    </source>
</evidence>
<comment type="caution">
    <text evidence="1">The sequence shown here is derived from an EMBL/GenBank/DDBJ whole genome shotgun (WGS) entry which is preliminary data.</text>
</comment>
<sequence>EQTGSTVSIPLVDLLHDAEAGLLGLSVQVGLRVLQELMDQEVTEIAGPKGRHNPQRTAVRHGVEDGYVFLGDRRVPVTHPRVRTTTGQEVPLTTYQTFQDAGVATQAILERMLFGLASRQQGHANPALSAEVGTHGLSKSAVSRRFIRATQQALDTF</sequence>
<gene>
    <name evidence="1" type="ORF">HIJ39_23390</name>
</gene>